<name>A0A9P6F6A3_9FUNG</name>
<proteinExistence type="predicted"/>
<protein>
    <submittedName>
        <fullName evidence="1">Uncharacterized protein</fullName>
    </submittedName>
</protein>
<organism evidence="1 2">
    <name type="scientific">Mortierella hygrophila</name>
    <dbReference type="NCBI Taxonomy" id="979708"/>
    <lineage>
        <taxon>Eukaryota</taxon>
        <taxon>Fungi</taxon>
        <taxon>Fungi incertae sedis</taxon>
        <taxon>Mucoromycota</taxon>
        <taxon>Mortierellomycotina</taxon>
        <taxon>Mortierellomycetes</taxon>
        <taxon>Mortierellales</taxon>
        <taxon>Mortierellaceae</taxon>
        <taxon>Mortierella</taxon>
    </lineage>
</organism>
<reference evidence="1" key="1">
    <citation type="journal article" date="2020" name="Fungal Divers.">
        <title>Resolving the Mortierellaceae phylogeny through synthesis of multi-gene phylogenetics and phylogenomics.</title>
        <authorList>
            <person name="Vandepol N."/>
            <person name="Liber J."/>
            <person name="Desiro A."/>
            <person name="Na H."/>
            <person name="Kennedy M."/>
            <person name="Barry K."/>
            <person name="Grigoriev I.V."/>
            <person name="Miller A.N."/>
            <person name="O'Donnell K."/>
            <person name="Stajich J.E."/>
            <person name="Bonito G."/>
        </authorList>
    </citation>
    <scope>NUCLEOTIDE SEQUENCE</scope>
    <source>
        <strain evidence="1">NRRL 2591</strain>
    </source>
</reference>
<dbReference type="AlphaFoldDB" id="A0A9P6F6A3"/>
<keyword evidence="2" id="KW-1185">Reference proteome</keyword>
<dbReference type="EMBL" id="JAAAXW010000125">
    <property type="protein sequence ID" value="KAF9542978.1"/>
    <property type="molecule type" value="Genomic_DNA"/>
</dbReference>
<evidence type="ECO:0000313" key="2">
    <source>
        <dbReference type="Proteomes" id="UP000723463"/>
    </source>
</evidence>
<gene>
    <name evidence="1" type="ORF">EC957_001414</name>
</gene>
<evidence type="ECO:0000313" key="1">
    <source>
        <dbReference type="EMBL" id="KAF9542978.1"/>
    </source>
</evidence>
<dbReference type="Proteomes" id="UP000723463">
    <property type="component" value="Unassembled WGS sequence"/>
</dbReference>
<accession>A0A9P6F6A3</accession>
<comment type="caution">
    <text evidence="1">The sequence shown here is derived from an EMBL/GenBank/DDBJ whole genome shotgun (WGS) entry which is preliminary data.</text>
</comment>
<sequence>MLWSLRGEEPIPIESGFGRLRIDDGKAAAGKTISMIIDESFVFQAIYNFIRKKDEGFNKHIMDYSSKNLSSRSGPDIDFVLRIDDQLCPVFVHNKLLRDTFPGNVEKPRLTVYETRLKAYLPTLATYCPGGKYLSLIYDHPAIVKTLREGWNSGDVWGSESEIGTDHY</sequence>